<protein>
    <submittedName>
        <fullName evidence="2">Ferritin-like domain-containing protein</fullName>
    </submittedName>
</protein>
<dbReference type="Proteomes" id="UP000601789">
    <property type="component" value="Unassembled WGS sequence"/>
</dbReference>
<keyword evidence="3" id="KW-1185">Reference proteome</keyword>
<comment type="caution">
    <text evidence="2">The sequence shown here is derived from an EMBL/GenBank/DDBJ whole genome shotgun (WGS) entry which is preliminary data.</text>
</comment>
<dbReference type="Gene3D" id="1.20.1260.10">
    <property type="match status" value="1"/>
</dbReference>
<name>A0ABS0SEL8_9HYPH</name>
<dbReference type="InterPro" id="IPR047114">
    <property type="entry name" value="YciF"/>
</dbReference>
<sequence length="167" mass="18665">MAKEKTLEDLFHDTLKDIYYAERKILKTLPKMKRAAQSDELKAAFEKHREETDGQIERLQQVFELLGKPARGKTCDAIEGIVAEGEEIMDEYKGTAALDAGLISSAQAVEHYEITRYGTLRRWAEELGMKDAAKLLEETLNEESKTDSDLSALADASANKRAKSKAA</sequence>
<evidence type="ECO:0000313" key="2">
    <source>
        <dbReference type="EMBL" id="MBI1621724.1"/>
    </source>
</evidence>
<evidence type="ECO:0000256" key="1">
    <source>
        <dbReference type="SAM" id="MobiDB-lite"/>
    </source>
</evidence>
<gene>
    <name evidence="2" type="ORF">IOD40_13770</name>
</gene>
<dbReference type="PANTHER" id="PTHR30565:SF9">
    <property type="entry name" value="PROTEIN YCIF"/>
    <property type="match status" value="1"/>
</dbReference>
<dbReference type="PANTHER" id="PTHR30565">
    <property type="entry name" value="PROTEIN YCIF"/>
    <property type="match status" value="1"/>
</dbReference>
<organism evidence="2 3">
    <name type="scientific">Aquamicrobium zhengzhouense</name>
    <dbReference type="NCBI Taxonomy" id="2781738"/>
    <lineage>
        <taxon>Bacteria</taxon>
        <taxon>Pseudomonadati</taxon>
        <taxon>Pseudomonadota</taxon>
        <taxon>Alphaproteobacteria</taxon>
        <taxon>Hyphomicrobiales</taxon>
        <taxon>Phyllobacteriaceae</taxon>
        <taxon>Aquamicrobium</taxon>
    </lineage>
</organism>
<feature type="compositionally biased region" description="Low complexity" evidence="1">
    <location>
        <begin position="149"/>
        <end position="159"/>
    </location>
</feature>
<dbReference type="InterPro" id="IPR009078">
    <property type="entry name" value="Ferritin-like_SF"/>
</dbReference>
<proteinExistence type="predicted"/>
<dbReference type="SUPFAM" id="SSF47240">
    <property type="entry name" value="Ferritin-like"/>
    <property type="match status" value="1"/>
</dbReference>
<reference evidence="2 3" key="1">
    <citation type="submission" date="2020-10" db="EMBL/GenBank/DDBJ databases">
        <title>Aquamicrobium zhengzhouensis sp. nov., a exopolysaccharide producing bacterium isolated from farmland soil.</title>
        <authorList>
            <person name="Wang X."/>
        </authorList>
    </citation>
    <scope>NUCLEOTIDE SEQUENCE [LARGE SCALE GENOMIC DNA]</scope>
    <source>
        <strain evidence="3">cd-1</strain>
    </source>
</reference>
<accession>A0ABS0SEL8</accession>
<feature type="region of interest" description="Disordered" evidence="1">
    <location>
        <begin position="141"/>
        <end position="167"/>
    </location>
</feature>
<dbReference type="CDD" id="cd07909">
    <property type="entry name" value="YciF"/>
    <property type="match status" value="1"/>
</dbReference>
<dbReference type="InterPro" id="IPR010287">
    <property type="entry name" value="DUF892_YciF-like"/>
</dbReference>
<evidence type="ECO:0000313" key="3">
    <source>
        <dbReference type="Proteomes" id="UP000601789"/>
    </source>
</evidence>
<dbReference type="Pfam" id="PF05974">
    <property type="entry name" value="DUF892"/>
    <property type="match status" value="1"/>
</dbReference>
<dbReference type="InterPro" id="IPR012347">
    <property type="entry name" value="Ferritin-like"/>
</dbReference>
<dbReference type="RefSeq" id="WP_198477191.1">
    <property type="nucleotide sequence ID" value="NZ_JADGMQ010000010.1"/>
</dbReference>
<dbReference type="EMBL" id="JADGMQ010000010">
    <property type="protein sequence ID" value="MBI1621724.1"/>
    <property type="molecule type" value="Genomic_DNA"/>
</dbReference>